<protein>
    <submittedName>
        <fullName evidence="14">Uncharacterized protein</fullName>
    </submittedName>
</protein>
<evidence type="ECO:0000259" key="13">
    <source>
        <dbReference type="PROSITE" id="PS51145"/>
    </source>
</evidence>
<dbReference type="Pfam" id="PF00023">
    <property type="entry name" value="Ank"/>
    <property type="match status" value="4"/>
</dbReference>
<dbReference type="PRINTS" id="PR01415">
    <property type="entry name" value="ANKYRIN"/>
</dbReference>
<dbReference type="FunFam" id="1.25.40.20:FF:000001">
    <property type="entry name" value="Ankyrin-2 isoform 2"/>
    <property type="match status" value="1"/>
</dbReference>
<feature type="repeat" description="ANK" evidence="9">
    <location>
        <begin position="255"/>
        <end position="287"/>
    </location>
</feature>
<dbReference type="FunFam" id="1.25.40.20:FF:000104">
    <property type="entry name" value="Ankyrin 2, isoform G"/>
    <property type="match status" value="1"/>
</dbReference>
<accession>A0A1B0G162</accession>
<dbReference type="InterPro" id="IPR002110">
    <property type="entry name" value="Ankyrin_rpt"/>
</dbReference>
<feature type="repeat" description="ANK" evidence="9">
    <location>
        <begin position="321"/>
        <end position="353"/>
    </location>
</feature>
<feature type="repeat" description="ANK" evidence="9">
    <location>
        <begin position="43"/>
        <end position="75"/>
    </location>
</feature>
<dbReference type="EMBL" id="CCAG010020781">
    <property type="status" value="NOT_ANNOTATED_CDS"/>
    <property type="molecule type" value="Genomic_DNA"/>
</dbReference>
<feature type="repeat" description="ANK" evidence="9">
    <location>
        <begin position="387"/>
        <end position="419"/>
    </location>
</feature>
<dbReference type="InterPro" id="IPR040745">
    <property type="entry name" value="Ankyrin_UPA"/>
</dbReference>
<reference evidence="14" key="1">
    <citation type="submission" date="2020-05" db="UniProtKB">
        <authorList>
            <consortium name="EnsemblMetazoa"/>
        </authorList>
    </citation>
    <scope>IDENTIFICATION</scope>
    <source>
        <strain evidence="14">Yale</strain>
    </source>
</reference>
<dbReference type="Proteomes" id="UP000092444">
    <property type="component" value="Unassembled WGS sequence"/>
</dbReference>
<dbReference type="PROSITE" id="PS51145">
    <property type="entry name" value="ZU5"/>
    <property type="match status" value="1"/>
</dbReference>
<dbReference type="PROSITE" id="PS50017">
    <property type="entry name" value="DEATH_DOMAIN"/>
    <property type="match status" value="1"/>
</dbReference>
<evidence type="ECO:0000256" key="11">
    <source>
        <dbReference type="SAM" id="MobiDB-lite"/>
    </source>
</evidence>
<keyword evidence="7" id="KW-0472">Membrane</keyword>
<feature type="repeat" description="ANK" evidence="9">
    <location>
        <begin position="109"/>
        <end position="141"/>
    </location>
</feature>
<name>A0A1B0G162_GLOMM</name>
<dbReference type="PANTHER" id="PTHR24123">
    <property type="entry name" value="ANKYRIN REPEAT-CONTAINING"/>
    <property type="match status" value="1"/>
</dbReference>
<feature type="repeat" description="ANK" evidence="9">
    <location>
        <begin position="651"/>
        <end position="683"/>
    </location>
</feature>
<dbReference type="FunFam" id="2.60.40.2660:FF:000001">
    <property type="entry name" value="Ankyrin-3 isoform 2"/>
    <property type="match status" value="1"/>
</dbReference>
<keyword evidence="4" id="KW-0597">Phosphoprotein</keyword>
<feature type="domain" description="ZU5" evidence="13">
    <location>
        <begin position="940"/>
        <end position="1097"/>
    </location>
</feature>
<evidence type="ECO:0000313" key="15">
    <source>
        <dbReference type="Proteomes" id="UP000092444"/>
    </source>
</evidence>
<feature type="region of interest" description="Disordered" evidence="11">
    <location>
        <begin position="881"/>
        <end position="902"/>
    </location>
</feature>
<keyword evidence="10" id="KW-0175">Coiled coil</keyword>
<dbReference type="GO" id="GO:0005856">
    <property type="term" value="C:cytoskeleton"/>
    <property type="evidence" value="ECO:0007669"/>
    <property type="project" value="UniProtKB-SubCell"/>
</dbReference>
<dbReference type="FunFam" id="2.60.220.30:FF:000009">
    <property type="entry name" value="Ankyrin 2, isoform G"/>
    <property type="match status" value="1"/>
</dbReference>
<evidence type="ECO:0000256" key="7">
    <source>
        <dbReference type="ARBA" id="ARBA00023136"/>
    </source>
</evidence>
<dbReference type="InterPro" id="IPR000906">
    <property type="entry name" value="ZU5_dom"/>
</dbReference>
<dbReference type="GO" id="GO:0016020">
    <property type="term" value="C:membrane"/>
    <property type="evidence" value="ECO:0007669"/>
    <property type="project" value="UniProtKB-SubCell"/>
</dbReference>
<dbReference type="GO" id="GO:0007165">
    <property type="term" value="P:signal transduction"/>
    <property type="evidence" value="ECO:0007669"/>
    <property type="project" value="InterPro"/>
</dbReference>
<dbReference type="Gene3D" id="1.10.533.10">
    <property type="entry name" value="Death Domain, Fas"/>
    <property type="match status" value="1"/>
</dbReference>
<dbReference type="PhylomeDB" id="A0A1B0G162"/>
<feature type="repeat" description="ANK" evidence="9">
    <location>
        <begin position="222"/>
        <end position="254"/>
    </location>
</feature>
<dbReference type="PROSITE" id="PS50297">
    <property type="entry name" value="ANK_REP_REGION"/>
    <property type="match status" value="21"/>
</dbReference>
<dbReference type="InterPro" id="IPR036770">
    <property type="entry name" value="Ankyrin_rpt-contain_sf"/>
</dbReference>
<feature type="repeat" description="ANK" evidence="9">
    <location>
        <begin position="585"/>
        <end position="617"/>
    </location>
</feature>
<dbReference type="Gene3D" id="1.25.40.20">
    <property type="entry name" value="Ankyrin repeat-containing domain"/>
    <property type="match status" value="3"/>
</dbReference>
<feature type="repeat" description="ANK" evidence="9">
    <location>
        <begin position="142"/>
        <end position="164"/>
    </location>
</feature>
<dbReference type="Gene3D" id="2.60.40.2660">
    <property type="match status" value="1"/>
</dbReference>
<dbReference type="SUPFAM" id="SSF47986">
    <property type="entry name" value="DEATH domain"/>
    <property type="match status" value="1"/>
</dbReference>
<feature type="repeat" description="ANK" evidence="9">
    <location>
        <begin position="717"/>
        <end position="749"/>
    </location>
</feature>
<dbReference type="SUPFAM" id="SSF48403">
    <property type="entry name" value="Ankyrin repeat"/>
    <property type="match status" value="3"/>
</dbReference>
<evidence type="ECO:0000259" key="12">
    <source>
        <dbReference type="PROSITE" id="PS50017"/>
    </source>
</evidence>
<organism evidence="14 15">
    <name type="scientific">Glossina morsitans morsitans</name>
    <name type="common">Savannah tsetse fly</name>
    <dbReference type="NCBI Taxonomy" id="37546"/>
    <lineage>
        <taxon>Eukaryota</taxon>
        <taxon>Metazoa</taxon>
        <taxon>Ecdysozoa</taxon>
        <taxon>Arthropoda</taxon>
        <taxon>Hexapoda</taxon>
        <taxon>Insecta</taxon>
        <taxon>Pterygota</taxon>
        <taxon>Neoptera</taxon>
        <taxon>Endopterygota</taxon>
        <taxon>Diptera</taxon>
        <taxon>Brachycera</taxon>
        <taxon>Muscomorpha</taxon>
        <taxon>Hippoboscoidea</taxon>
        <taxon>Glossinidae</taxon>
        <taxon>Glossina</taxon>
    </lineage>
</organism>
<keyword evidence="8" id="KW-0206">Cytoskeleton</keyword>
<proteinExistence type="predicted"/>
<feature type="repeat" description="ANK" evidence="9">
    <location>
        <begin position="288"/>
        <end position="320"/>
    </location>
</feature>
<dbReference type="InterPro" id="IPR000488">
    <property type="entry name" value="Death_dom"/>
</dbReference>
<dbReference type="VEuPathDB" id="VectorBase:GMOY007003"/>
<feature type="repeat" description="ANK" evidence="9">
    <location>
        <begin position="618"/>
        <end position="650"/>
    </location>
</feature>
<dbReference type="Pfam" id="PF00791">
    <property type="entry name" value="ZU5"/>
    <property type="match status" value="1"/>
</dbReference>
<feature type="region of interest" description="Disordered" evidence="11">
    <location>
        <begin position="2563"/>
        <end position="2584"/>
    </location>
</feature>
<feature type="repeat" description="ANK" evidence="9">
    <location>
        <begin position="684"/>
        <end position="716"/>
    </location>
</feature>
<evidence type="ECO:0000256" key="9">
    <source>
        <dbReference type="PROSITE-ProRule" id="PRU00023"/>
    </source>
</evidence>
<keyword evidence="15" id="KW-1185">Reference proteome</keyword>
<dbReference type="Pfam" id="PF00531">
    <property type="entry name" value="Death"/>
    <property type="match status" value="1"/>
</dbReference>
<dbReference type="Pfam" id="PF12796">
    <property type="entry name" value="Ank_2"/>
    <property type="match status" value="7"/>
</dbReference>
<feature type="repeat" description="ANK" evidence="9">
    <location>
        <begin position="486"/>
        <end position="518"/>
    </location>
</feature>
<feature type="repeat" description="ANK" evidence="9">
    <location>
        <begin position="552"/>
        <end position="584"/>
    </location>
</feature>
<evidence type="ECO:0000256" key="1">
    <source>
        <dbReference type="ARBA" id="ARBA00004245"/>
    </source>
</evidence>
<dbReference type="STRING" id="37546.A0A1B0G162"/>
<evidence type="ECO:0000313" key="14">
    <source>
        <dbReference type="EnsemblMetazoa" id="GMOY007003-PA"/>
    </source>
</evidence>
<evidence type="ECO:0000256" key="4">
    <source>
        <dbReference type="ARBA" id="ARBA00022553"/>
    </source>
</evidence>
<evidence type="ECO:0000256" key="10">
    <source>
        <dbReference type="SAM" id="Coils"/>
    </source>
</evidence>
<dbReference type="InterPro" id="IPR051165">
    <property type="entry name" value="Multifunctional_ANK_Repeat"/>
</dbReference>
<dbReference type="SMART" id="SM00248">
    <property type="entry name" value="ANK"/>
    <property type="match status" value="24"/>
</dbReference>
<feature type="repeat" description="ANK" evidence="9">
    <location>
        <begin position="453"/>
        <end position="485"/>
    </location>
</feature>
<feature type="repeat" description="ANK" evidence="9">
    <location>
        <begin position="420"/>
        <end position="452"/>
    </location>
</feature>
<sequence>MVTENGTQGDGNTSFLRAARAGNLDRVLEHLKNNIDINTSNANGLNALHLASKDGHVHVVSELLRRGAIVDSATKKGNTALHIASLAGQEEVVKLLLQHSASVNVQSQNGFTPLYMAAQENHDSVVKLLLANGANQSLATEDGFTPLAVAMQQGHDKVVAVLLESDTRGKVRLPALHIAAKKDDVKAATLLLDVSRPSAFNAVRINRILVSNDHNPDVTSKSGFTPLHIASHYGNQSIANLLIQKGADVNFSAKHNISPLHVAAKWGKTNMVSLLLEKGANIEAKTRDGLTPLHCAARSGHEQVVDMLLERGAPISAKTKNGLAPLHMAAQGEHVDAARILLYHRAPVDEVTVDYLTALHVAAHCGHVRVAKLLLDRNADANARALNGFTPLHIACKKNRIKVVELLLRHGASISATTESGLTPLHVAAFMGCMNIVIYLLQHDASPDVPTVRGETPLHLAARANQTDIIRILLRNGAQVDARAREQQTPLHIASRLGNVDIVMLLLQHGAQVDATTKDMYTALHIAAKEGQDEVAAVLIDNGASLDAATKKGFSPLHLTAKYGHIKVAQLLLQKEADVDAQGKNGVTPLHVACHYDNQNVALLLLEKGGSPHAIAKNGHTPLHIAARKNQMDIATTLLEFGAHANAESKAGFTPLHLSSQEGHSELSNLLIEHKANVNHPAKNGLTPMHLCAQEDNVNVAEILERNGANIDMATKAGYTPLHVASHFGQANMVRFLLQHGANVNVSTSIGYTPLHQTAQQGHCHIVNLLLEHKANANAKTANGQTPLHIARKLGYISVLDSLKSITNEDETSTTNQLHAEEKYRVVAPEAMHESFMSDSEEEGGEDNMLSDQPYRYLTVDEMKSLGDDSLPIDVTRDERVDSNRVAQSSEYAPGLGTQPQAMEGTISPHKTQVYATTKSAVDGIYVTNGIHDEQPHVGFLVSFLVDARGGAMRGCRHSGVRVIIPSRSTCQPTRVTCRYVKPQRTMHPPQLMEGEALASRVLELGPVSTKFIGPVIMEVPHFASLRGKEREIIILRSDNGETWREHNIENSDEIIHDVLQQCFEPEEIAQMEEQSGNHVCRFVTYDFPQYFAVVSRIRQEVHAIGPEGGMVSSTVVPQVQAVFPQGALTKKIKVGLQVNLFKPRKGVAPEKLRKISVNHVPKKKRFSLICKVYVYVRIYVQHTFSLVFTSYIQAQPVDPDLTAKLLGRGVAVSPIVTVEPRRRKFHKAITLSMPAPKAHSQGMINQYSGNTPTLRLLCSITGGPSRAQWEDVTGSTPLTFVNDCVSFTTTVSARFWLMDCRNISEATKMATELYKEVIHVPFIAKFVVFAKKVEPYEARLRVFCMTDDREDKTLEKLELFTQVAKSRDVEVLESKPQYIEMAGNLVPVTKSGEQLQLPFKAFRENRLPFTVRVKDQHADIVGRTLFMKEPKVAKGEPPQHPICILNIVLPETVIPDSTTAFSDKITSTYRSSLLSFSKHQNDHYIGDIRIVDLSNLLGKDWIRLATEIGISTEEIDEIINQNTDSIARQAQSMIRLYKDKPNYDIGLLEVALKNIGRDDIMSKCKSGRLSHSRDFDDTDIMKNSESVEELVRLENKRIQQINESEEVKYSAEEKEIEDSESDEELAKQTVAERREKIVKRLSVERQIPASSQKKEITREITEIKRKSLIEDKKAMHESEIFMQLPADNSVKSTVVSEHVIKMKLGKKDSSEVSKSDFDKELTYKFKTSSRSSEETDDSSLIDQKSHQDIDNLKITKDLSSVEKTSKISDFISMEMESSAPTSEVKKLSEDFLSSEILTEQETQPVIITEKFTEEFKEKMDLKPKVNEELKETAEQMVKTTMEKASKKVESIISVFEAPQPERIITKEIIIETIPKEKEIIDEIQSDEQLISWDIKDDIKGKVDSVVDEKVSVKAESANVKDKIKTFTEQKLSDPLKETVVTGTKKVSETVKVFSSPKVDDLKQNAADILHKQFAEVEEKIDDFKTKMTKPKEKIVDSKSTIITELTDSKAQDSLSESEGSVIVLTKSVKDTVKTFAVPDIKSKLTDTKVSFLEDKVYDPEKHYKEDIKDHVVIDAVKDTFKSVEKDFSQKTDEIKEKIDDTVTDHTKSVKDTIQIFTKDKISDLKDKADEIDDDSRKVITFATDKVDDLKSEAVRIKEKFTDAKESIKMESETVRDTIKDSIQSKTEDVKDEIKEILVDTAGVKDTIESKAEDVKAKVSKIEDIVQDTQVSFTEHFLRTERISDDTDSKPTATTITSVISVLEPTSSQDKKSLIDDKVTSLDTVVQQISTESVKIDEKKMPGIEEKTSATAIEDVSFRESIEKLEEMKSIVTDARKITQEFLGTEQHSRIPVPTKLKKEVKTTETTKKETFSFPPTVEKDVVLMEKLTKPSEQTKIPKKEVTKITTDQSKDKLKMMADHDEKPSSVGESIRTKTIETITFKDVHEPIKKPVESMTTVTTKEVIVAAPIQLQEKTKTTIKDSIIIDKDSELIATIKDTAKDDILTKEHITELLQAEELVAPAPFEPRKSLTDAEFCKSVQETITKKMSEGLIEISDELQLKVGSDIPPSQTPPPTPIDTKSEKQEREEIIVEKTLIDGEQLADTVKTLHKTTESTFERISTTTRIGEWHLLSFLLYLCKQLE</sequence>
<dbReference type="SMART" id="SM00218">
    <property type="entry name" value="ZU5"/>
    <property type="match status" value="1"/>
</dbReference>
<keyword evidence="3" id="KW-0963">Cytoplasm</keyword>
<dbReference type="FunFam" id="1.25.40.20:FF:000095">
    <property type="entry name" value="Ankyrin 2, isoform J"/>
    <property type="match status" value="1"/>
</dbReference>
<dbReference type="PROSITE" id="PS50088">
    <property type="entry name" value="ANK_REPEAT"/>
    <property type="match status" value="21"/>
</dbReference>
<comment type="subcellular location">
    <subcellularLocation>
        <location evidence="1">Cytoplasm</location>
        <location evidence="1">Cytoskeleton</location>
    </subcellularLocation>
    <subcellularLocation>
        <location evidence="2">Membrane</location>
    </subcellularLocation>
</comment>
<evidence type="ECO:0000256" key="5">
    <source>
        <dbReference type="ARBA" id="ARBA00022737"/>
    </source>
</evidence>
<evidence type="ECO:0000256" key="3">
    <source>
        <dbReference type="ARBA" id="ARBA00022490"/>
    </source>
</evidence>
<dbReference type="PANTHER" id="PTHR24123:SF141">
    <property type="entry name" value="ANKYRIN 2, ISOFORM U"/>
    <property type="match status" value="1"/>
</dbReference>
<feature type="domain" description="Death" evidence="12">
    <location>
        <begin position="1487"/>
        <end position="1569"/>
    </location>
</feature>
<feature type="repeat" description="ANK" evidence="9">
    <location>
        <begin position="750"/>
        <end position="782"/>
    </location>
</feature>
<evidence type="ECO:0000256" key="6">
    <source>
        <dbReference type="ARBA" id="ARBA00023043"/>
    </source>
</evidence>
<feature type="repeat" description="ANK" evidence="9">
    <location>
        <begin position="519"/>
        <end position="551"/>
    </location>
</feature>
<evidence type="ECO:0000256" key="8">
    <source>
        <dbReference type="ARBA" id="ARBA00023212"/>
    </source>
</evidence>
<dbReference type="Pfam" id="PF17809">
    <property type="entry name" value="UPA_2"/>
    <property type="match status" value="1"/>
</dbReference>
<feature type="coiled-coil region" evidence="10">
    <location>
        <begin position="2140"/>
        <end position="2167"/>
    </location>
</feature>
<dbReference type="InterPro" id="IPR011029">
    <property type="entry name" value="DEATH-like_dom_sf"/>
</dbReference>
<keyword evidence="5" id="KW-0677">Repeat</keyword>
<feature type="repeat" description="ANK" evidence="9">
    <location>
        <begin position="76"/>
        <end position="108"/>
    </location>
</feature>
<keyword evidence="6 9" id="KW-0040">ANK repeat</keyword>
<dbReference type="Gene3D" id="2.60.220.30">
    <property type="match status" value="3"/>
</dbReference>
<feature type="repeat" description="ANK" evidence="9">
    <location>
        <begin position="354"/>
        <end position="386"/>
    </location>
</feature>
<evidence type="ECO:0000256" key="2">
    <source>
        <dbReference type="ARBA" id="ARBA00004370"/>
    </source>
</evidence>
<dbReference type="EnsemblMetazoa" id="GMOY007003-RA">
    <property type="protein sequence ID" value="GMOY007003-PA"/>
    <property type="gene ID" value="GMOY007003"/>
</dbReference>
<dbReference type="Gene3D" id="1.20.120.20">
    <property type="entry name" value="Apolipoprotein"/>
    <property type="match status" value="1"/>
</dbReference>
<dbReference type="CDD" id="cd08317">
    <property type="entry name" value="Death_ank"/>
    <property type="match status" value="1"/>
</dbReference>